<dbReference type="Proteomes" id="UP000297982">
    <property type="component" value="Unassembled WGS sequence"/>
</dbReference>
<name>A0A4Z0H629_9BACI</name>
<evidence type="ECO:0000313" key="2">
    <source>
        <dbReference type="Proteomes" id="UP000297982"/>
    </source>
</evidence>
<sequence>MWKRKKKSDNEKHTLEVRDLSKEDIQKAIHAFSEDKDSHVPLSVLIQDDLTLDYELLAPYLHAKPSEPFYMSKETYELFGNEGYELAKEIDTVQHAVDQYMKQTQEAPIIEDDPYKRINYYKLQRLGLLQEKPGRDYFLTDEEFLITYKQPK</sequence>
<dbReference type="RefSeq" id="WP_135327427.1">
    <property type="nucleotide sequence ID" value="NZ_SRJC01000001.1"/>
</dbReference>
<accession>A0A4Z0H629</accession>
<gene>
    <name evidence="1" type="ORF">E4663_09850</name>
</gene>
<proteinExistence type="predicted"/>
<dbReference type="Pfam" id="PF13075">
    <property type="entry name" value="DUF3939"/>
    <property type="match status" value="1"/>
</dbReference>
<keyword evidence="2" id="KW-1185">Reference proteome</keyword>
<dbReference type="STRING" id="192814.GCA_900166575_02355"/>
<dbReference type="InterPro" id="IPR025071">
    <property type="entry name" value="DUF3939"/>
</dbReference>
<comment type="caution">
    <text evidence="1">The sequence shown here is derived from an EMBL/GenBank/DDBJ whole genome shotgun (WGS) entry which is preliminary data.</text>
</comment>
<protein>
    <submittedName>
        <fullName evidence="1">DUF3939 domain-containing protein</fullName>
    </submittedName>
</protein>
<dbReference type="EMBL" id="SRJC01000001">
    <property type="protein sequence ID" value="TGB05267.1"/>
    <property type="molecule type" value="Genomic_DNA"/>
</dbReference>
<evidence type="ECO:0000313" key="1">
    <source>
        <dbReference type="EMBL" id="TGB05267.1"/>
    </source>
</evidence>
<reference evidence="1 2" key="1">
    <citation type="journal article" date="2003" name="Int. J. Syst. Evol. Microbiol.">
        <title>Halobacillus salinus sp. nov., isolated from a salt lake on the coast of the East Sea in Korea.</title>
        <authorList>
            <person name="Yoon J.H."/>
            <person name="Kang K.H."/>
            <person name="Park Y.H."/>
        </authorList>
    </citation>
    <scope>NUCLEOTIDE SEQUENCE [LARGE SCALE GENOMIC DNA]</scope>
    <source>
        <strain evidence="1 2">HSL-3</strain>
    </source>
</reference>
<organism evidence="1 2">
    <name type="scientific">Halobacillus salinus</name>
    <dbReference type="NCBI Taxonomy" id="192814"/>
    <lineage>
        <taxon>Bacteria</taxon>
        <taxon>Bacillati</taxon>
        <taxon>Bacillota</taxon>
        <taxon>Bacilli</taxon>
        <taxon>Bacillales</taxon>
        <taxon>Bacillaceae</taxon>
        <taxon>Halobacillus</taxon>
    </lineage>
</organism>
<dbReference type="AlphaFoldDB" id="A0A4Z0H629"/>